<evidence type="ECO:0000256" key="5">
    <source>
        <dbReference type="ARBA" id="ARBA00022989"/>
    </source>
</evidence>
<comment type="similarity">
    <text evidence="7">Belongs to the binding-protein-dependent transport system permease family.</text>
</comment>
<protein>
    <submittedName>
        <fullName evidence="9">Sugar ABC transporter permease</fullName>
    </submittedName>
</protein>
<dbReference type="Pfam" id="PF00528">
    <property type="entry name" value="BPD_transp_1"/>
    <property type="match status" value="1"/>
</dbReference>
<gene>
    <name evidence="9" type="ORF">H7C19_28195</name>
</gene>
<dbReference type="InterPro" id="IPR035906">
    <property type="entry name" value="MetI-like_sf"/>
</dbReference>
<dbReference type="EMBL" id="JACJVP010000048">
    <property type="protein sequence ID" value="MBB6674569.1"/>
    <property type="molecule type" value="Genomic_DNA"/>
</dbReference>
<feature type="transmembrane region" description="Helical" evidence="7">
    <location>
        <begin position="133"/>
        <end position="152"/>
    </location>
</feature>
<accession>A0A7X0RYS6</accession>
<feature type="transmembrane region" description="Helical" evidence="7">
    <location>
        <begin position="285"/>
        <end position="307"/>
    </location>
</feature>
<evidence type="ECO:0000313" key="9">
    <source>
        <dbReference type="EMBL" id="MBB6674569.1"/>
    </source>
</evidence>
<dbReference type="Gene3D" id="1.10.3720.10">
    <property type="entry name" value="MetI-like"/>
    <property type="match status" value="1"/>
</dbReference>
<dbReference type="PANTHER" id="PTHR30193:SF37">
    <property type="entry name" value="INNER MEMBRANE ABC TRANSPORTER PERMEASE PROTEIN YCJO"/>
    <property type="match status" value="1"/>
</dbReference>
<dbReference type="GO" id="GO:0055085">
    <property type="term" value="P:transmembrane transport"/>
    <property type="evidence" value="ECO:0007669"/>
    <property type="project" value="InterPro"/>
</dbReference>
<comment type="subcellular location">
    <subcellularLocation>
        <location evidence="1 7">Cell membrane</location>
        <topology evidence="1 7">Multi-pass membrane protein</topology>
    </subcellularLocation>
</comment>
<feature type="transmembrane region" description="Helical" evidence="7">
    <location>
        <begin position="172"/>
        <end position="190"/>
    </location>
</feature>
<dbReference type="CDD" id="cd06261">
    <property type="entry name" value="TM_PBP2"/>
    <property type="match status" value="1"/>
</dbReference>
<evidence type="ECO:0000256" key="2">
    <source>
        <dbReference type="ARBA" id="ARBA00022448"/>
    </source>
</evidence>
<evidence type="ECO:0000313" key="10">
    <source>
        <dbReference type="Proteomes" id="UP000547209"/>
    </source>
</evidence>
<dbReference type="AlphaFoldDB" id="A0A7X0RYS6"/>
<dbReference type="Proteomes" id="UP000547209">
    <property type="component" value="Unassembled WGS sequence"/>
</dbReference>
<comment type="caution">
    <text evidence="9">The sequence shown here is derived from an EMBL/GenBank/DDBJ whole genome shotgun (WGS) entry which is preliminary data.</text>
</comment>
<keyword evidence="3" id="KW-1003">Cell membrane</keyword>
<dbReference type="PANTHER" id="PTHR30193">
    <property type="entry name" value="ABC TRANSPORTER PERMEASE PROTEIN"/>
    <property type="match status" value="1"/>
</dbReference>
<sequence>MANEWDVSGNAAASRTFDGPTGWRKFYNNHRDVIIAAIILGPMLFWWMVVSGFPTAFGFLLGFFKWGEITASPKFVWFDNYIHFFRDPQYYMALWRSIWIGLLVTGLNMLIGFLIALLMNLSLFGKAIYRTMWYVPVVTSVVATTQIFNIFLDINNGVIDNLIKRLGYEPILWQYSVGWGVFWIVVYSLWKGVGGMALLWLAGLQAVDPILYEAAEIDGANRLQKFWNVTLPGIKPIATYAIITGLIGAVQIYEQVMFITLGGPYGQTEVLVFRILRDGFFDFNMGMAGASSVVLFAVVFIFTVFYFRMFASDNEKSDPRRGRRKRQ</sequence>
<keyword evidence="2 7" id="KW-0813">Transport</keyword>
<evidence type="ECO:0000256" key="6">
    <source>
        <dbReference type="ARBA" id="ARBA00023136"/>
    </source>
</evidence>
<keyword evidence="4 7" id="KW-0812">Transmembrane</keyword>
<dbReference type="InterPro" id="IPR051393">
    <property type="entry name" value="ABC_transporter_permease"/>
</dbReference>
<keyword evidence="6 7" id="KW-0472">Membrane</keyword>
<dbReference type="SUPFAM" id="SSF161098">
    <property type="entry name" value="MetI-like"/>
    <property type="match status" value="1"/>
</dbReference>
<keyword evidence="5 7" id="KW-1133">Transmembrane helix</keyword>
<dbReference type="PROSITE" id="PS50928">
    <property type="entry name" value="ABC_TM1"/>
    <property type="match status" value="1"/>
</dbReference>
<name>A0A7X0RYS6_9BACL</name>
<evidence type="ECO:0000256" key="1">
    <source>
        <dbReference type="ARBA" id="ARBA00004651"/>
    </source>
</evidence>
<reference evidence="9 10" key="1">
    <citation type="submission" date="2020-08" db="EMBL/GenBank/DDBJ databases">
        <title>Cohnella phylogeny.</title>
        <authorList>
            <person name="Dunlap C."/>
        </authorList>
    </citation>
    <scope>NUCLEOTIDE SEQUENCE [LARGE SCALE GENOMIC DNA]</scope>
    <source>
        <strain evidence="9 10">DSM 28246</strain>
    </source>
</reference>
<evidence type="ECO:0000259" key="8">
    <source>
        <dbReference type="PROSITE" id="PS50928"/>
    </source>
</evidence>
<feature type="transmembrane region" description="Helical" evidence="7">
    <location>
        <begin position="98"/>
        <end position="121"/>
    </location>
</feature>
<evidence type="ECO:0000256" key="7">
    <source>
        <dbReference type="RuleBase" id="RU363032"/>
    </source>
</evidence>
<dbReference type="GO" id="GO:0005886">
    <property type="term" value="C:plasma membrane"/>
    <property type="evidence" value="ECO:0007669"/>
    <property type="project" value="UniProtKB-SubCell"/>
</dbReference>
<feature type="transmembrane region" description="Helical" evidence="7">
    <location>
        <begin position="240"/>
        <end position="265"/>
    </location>
</feature>
<keyword evidence="10" id="KW-1185">Reference proteome</keyword>
<evidence type="ECO:0000256" key="4">
    <source>
        <dbReference type="ARBA" id="ARBA00022692"/>
    </source>
</evidence>
<dbReference type="InterPro" id="IPR000515">
    <property type="entry name" value="MetI-like"/>
</dbReference>
<evidence type="ECO:0000256" key="3">
    <source>
        <dbReference type="ARBA" id="ARBA00022475"/>
    </source>
</evidence>
<feature type="domain" description="ABC transmembrane type-1" evidence="8">
    <location>
        <begin position="94"/>
        <end position="306"/>
    </location>
</feature>
<proteinExistence type="inferred from homology"/>
<organism evidence="9 10">
    <name type="scientific">Cohnella nanjingensis</name>
    <dbReference type="NCBI Taxonomy" id="1387779"/>
    <lineage>
        <taxon>Bacteria</taxon>
        <taxon>Bacillati</taxon>
        <taxon>Bacillota</taxon>
        <taxon>Bacilli</taxon>
        <taxon>Bacillales</taxon>
        <taxon>Paenibacillaceae</taxon>
        <taxon>Cohnella</taxon>
    </lineage>
</organism>
<dbReference type="RefSeq" id="WP_185672434.1">
    <property type="nucleotide sequence ID" value="NZ_JACJVP010000048.1"/>
</dbReference>
<feature type="transmembrane region" description="Helical" evidence="7">
    <location>
        <begin position="33"/>
        <end position="64"/>
    </location>
</feature>